<dbReference type="AlphaFoldDB" id="A0AAD6BN60"/>
<keyword evidence="2" id="KW-1185">Reference proteome</keyword>
<organism evidence="1 2">
    <name type="scientific">Pogonophryne albipinna</name>
    <dbReference type="NCBI Taxonomy" id="1090488"/>
    <lineage>
        <taxon>Eukaryota</taxon>
        <taxon>Metazoa</taxon>
        <taxon>Chordata</taxon>
        <taxon>Craniata</taxon>
        <taxon>Vertebrata</taxon>
        <taxon>Euteleostomi</taxon>
        <taxon>Actinopterygii</taxon>
        <taxon>Neopterygii</taxon>
        <taxon>Teleostei</taxon>
        <taxon>Neoteleostei</taxon>
        <taxon>Acanthomorphata</taxon>
        <taxon>Eupercaria</taxon>
        <taxon>Perciformes</taxon>
        <taxon>Notothenioidei</taxon>
        <taxon>Pogonophryne</taxon>
    </lineage>
</organism>
<protein>
    <submittedName>
        <fullName evidence="1">Uncharacterized protein</fullName>
    </submittedName>
</protein>
<reference evidence="1" key="1">
    <citation type="submission" date="2022-11" db="EMBL/GenBank/DDBJ databases">
        <title>Chromosome-level genome of Pogonophryne albipinna.</title>
        <authorList>
            <person name="Jo E."/>
        </authorList>
    </citation>
    <scope>NUCLEOTIDE SEQUENCE</scope>
    <source>
        <strain evidence="1">SGF0006</strain>
        <tissue evidence="1">Muscle</tissue>
    </source>
</reference>
<dbReference type="EMBL" id="JAPTMU010000003">
    <property type="protein sequence ID" value="KAJ4945943.1"/>
    <property type="molecule type" value="Genomic_DNA"/>
</dbReference>
<proteinExistence type="predicted"/>
<gene>
    <name evidence="1" type="ORF">JOQ06_023621</name>
</gene>
<accession>A0AAD6BN60</accession>
<name>A0AAD6BN60_9TELE</name>
<comment type="caution">
    <text evidence="1">The sequence shown here is derived from an EMBL/GenBank/DDBJ whole genome shotgun (WGS) entry which is preliminary data.</text>
</comment>
<sequence>MEISYCCNFSTVFLKSVLCKVLCCESSSIDGRIVYHTEKRAPNVLCIQGNYNKFKLCLWYSTFPLLVRCQAFPLIRDQSEGRPWSRQSRSKLLRLGDTEPSLATFTGTVLGLIIPSCASSPSPAGLRVPVSSASTPH</sequence>
<dbReference type="Proteomes" id="UP001219934">
    <property type="component" value="Unassembled WGS sequence"/>
</dbReference>
<evidence type="ECO:0000313" key="2">
    <source>
        <dbReference type="Proteomes" id="UP001219934"/>
    </source>
</evidence>
<evidence type="ECO:0000313" key="1">
    <source>
        <dbReference type="EMBL" id="KAJ4945943.1"/>
    </source>
</evidence>